<feature type="domain" description="DUF4026" evidence="2">
    <location>
        <begin position="182"/>
        <end position="290"/>
    </location>
</feature>
<feature type="domain" description="DUF4026" evidence="1">
    <location>
        <begin position="26"/>
        <end position="172"/>
    </location>
</feature>
<proteinExistence type="predicted"/>
<dbReference type="InterPro" id="IPR053886">
    <property type="entry name" value="DUF4026_middle"/>
</dbReference>
<evidence type="ECO:0000259" key="1">
    <source>
        <dbReference type="Pfam" id="PF13218"/>
    </source>
</evidence>
<sequence length="429" mass="50183">MELKVIRGNERKEHTKKPLQYWEKDSYIHALEKPNQRLILNEQIVNRVKQLSDVNILDISLPNNEKGEHGTIVAEYKQVKYEFNYYYFAHETSNILSYQRQFFTQEEMEEIGKTSMALTSFMRFEKDARDSYILQLKLLHAIMPDALAYEDESAEKYMNKRWVELVVNSKYPCEFDSLYSVQVIIANDDDIWLHTHGLARCNIAELEILNAKTDTYNSYYSIISTLANRVLEDTYDKEKDYCYIGQCDEDLPIVVRKVIWTRGILEYEQNILGTEKDRETGHNSKTELIFLLGDDEKLYKLSEIDEALKDNPILFISNSETQRMSDVAIERFSYVRNIMALNDESYAVIVKMGIKTDNGDSYDNKEHIWFELENIAGDTLDLTLTQEPYDIKDLHQGDRGKYLLADLTNWVIYTPNGTVTPESVYLLDL</sequence>
<dbReference type="OrthoDB" id="1846902at2"/>
<evidence type="ECO:0000313" key="3">
    <source>
        <dbReference type="EMBL" id="TRW26975.1"/>
    </source>
</evidence>
<evidence type="ECO:0000313" key="4">
    <source>
        <dbReference type="Proteomes" id="UP000319424"/>
    </source>
</evidence>
<organism evidence="3 4">
    <name type="scientific">Criibacterium bergeronii</name>
    <dbReference type="NCBI Taxonomy" id="1871336"/>
    <lineage>
        <taxon>Bacteria</taxon>
        <taxon>Bacillati</taxon>
        <taxon>Bacillota</taxon>
        <taxon>Clostridia</taxon>
        <taxon>Peptostreptococcales</taxon>
        <taxon>Filifactoraceae</taxon>
        <taxon>Criibacterium</taxon>
    </lineage>
</organism>
<protein>
    <submittedName>
        <fullName evidence="3">DUF4026 domain-containing protein</fullName>
    </submittedName>
</protein>
<name>A0A552V933_9FIRM</name>
<evidence type="ECO:0000259" key="2">
    <source>
        <dbReference type="Pfam" id="PF22789"/>
    </source>
</evidence>
<dbReference type="InterPro" id="IPR025102">
    <property type="entry name" value="DUF4026_N"/>
</dbReference>
<dbReference type="Pfam" id="PF13218">
    <property type="entry name" value="DUF4026_N"/>
    <property type="match status" value="1"/>
</dbReference>
<gene>
    <name evidence="3" type="ORF">FL857_04500</name>
</gene>
<comment type="caution">
    <text evidence="3">The sequence shown here is derived from an EMBL/GenBank/DDBJ whole genome shotgun (WGS) entry which is preliminary data.</text>
</comment>
<dbReference type="Pfam" id="PF22789">
    <property type="entry name" value="DUF4026_C"/>
    <property type="match status" value="1"/>
</dbReference>
<dbReference type="AlphaFoldDB" id="A0A552V933"/>
<dbReference type="EMBL" id="VJXW01000005">
    <property type="protein sequence ID" value="TRW26975.1"/>
    <property type="molecule type" value="Genomic_DNA"/>
</dbReference>
<dbReference type="Proteomes" id="UP000319424">
    <property type="component" value="Unassembled WGS sequence"/>
</dbReference>
<dbReference type="RefSeq" id="WP_144397954.1">
    <property type="nucleotide sequence ID" value="NZ_VJXW01000005.1"/>
</dbReference>
<reference evidence="3 4" key="1">
    <citation type="submission" date="2019-07" db="EMBL/GenBank/DDBJ databases">
        <title>Criibacterium bergeronii gen. nov., sp. nov. isolated from human clinical samples.</title>
        <authorList>
            <person name="Maheux A.F."/>
            <person name="Boudreau D.K."/>
            <person name="Berube E."/>
            <person name="Brodeur S."/>
            <person name="Bernard K.A."/>
            <person name="Abed J.Y."/>
            <person name="Ducrey E."/>
            <person name="Guay E.F."/>
            <person name="Raymond F."/>
            <person name="Corbeil J."/>
            <person name="Domingo M.-C."/>
            <person name="Roy P.H."/>
            <person name="Boissinot M."/>
            <person name="Tocheva E.I."/>
            <person name="Omar R.F."/>
        </authorList>
    </citation>
    <scope>NUCLEOTIDE SEQUENCE [LARGE SCALE GENOMIC DNA]</scope>
    <source>
        <strain evidence="3 4">CCRI-24246</strain>
    </source>
</reference>
<accession>A0A552V933</accession>